<keyword evidence="6 8" id="KW-1133">Transmembrane helix</keyword>
<keyword evidence="5 8" id="KW-0812">Transmembrane</keyword>
<evidence type="ECO:0000313" key="10">
    <source>
        <dbReference type="Proteomes" id="UP001626537"/>
    </source>
</evidence>
<evidence type="ECO:0000256" key="7">
    <source>
        <dbReference type="ARBA" id="ARBA00023136"/>
    </source>
</evidence>
<dbReference type="InterPro" id="IPR002523">
    <property type="entry name" value="MgTranspt_CorA/ZnTranspt_ZntB"/>
</dbReference>
<keyword evidence="10" id="KW-1185">Reference proteome</keyword>
<dbReference type="CDD" id="cd12822">
    <property type="entry name" value="TmCorA-like"/>
    <property type="match status" value="1"/>
</dbReference>
<keyword evidence="7 8" id="KW-0472">Membrane</keyword>
<reference evidence="9 10" key="1">
    <citation type="submission" date="2023-10" db="EMBL/GenBank/DDBJ databases">
        <title>Two novel species belonging to the OM43/NOR5 clade.</title>
        <authorList>
            <person name="Park M."/>
        </authorList>
    </citation>
    <scope>NUCLEOTIDE SEQUENCE [LARGE SCALE GENOMIC DNA]</scope>
    <source>
        <strain evidence="9 10">IMCC43200</strain>
    </source>
</reference>
<dbReference type="RefSeq" id="WP_407348753.1">
    <property type="nucleotide sequence ID" value="NZ_CP136864.1"/>
</dbReference>
<dbReference type="SUPFAM" id="SSF144083">
    <property type="entry name" value="Magnesium transport protein CorA, transmembrane region"/>
    <property type="match status" value="1"/>
</dbReference>
<proteinExistence type="inferred from homology"/>
<dbReference type="Gene3D" id="1.20.58.340">
    <property type="entry name" value="Magnesium transport protein CorA, transmembrane region"/>
    <property type="match status" value="2"/>
</dbReference>
<keyword evidence="4" id="KW-1003">Cell membrane</keyword>
<dbReference type="SUPFAM" id="SSF143865">
    <property type="entry name" value="CorA soluble domain-like"/>
    <property type="match status" value="1"/>
</dbReference>
<dbReference type="InterPro" id="IPR045863">
    <property type="entry name" value="CorA_TM1_TM2"/>
</dbReference>
<evidence type="ECO:0000256" key="8">
    <source>
        <dbReference type="SAM" id="Phobius"/>
    </source>
</evidence>
<gene>
    <name evidence="9" type="ORF">R0135_02840</name>
</gene>
<dbReference type="Pfam" id="PF01544">
    <property type="entry name" value="CorA"/>
    <property type="match status" value="1"/>
</dbReference>
<evidence type="ECO:0000256" key="1">
    <source>
        <dbReference type="ARBA" id="ARBA00004651"/>
    </source>
</evidence>
<comment type="subcellular location">
    <subcellularLocation>
        <location evidence="1">Cell membrane</location>
        <topology evidence="1">Multi-pass membrane protein</topology>
    </subcellularLocation>
</comment>
<dbReference type="Gene3D" id="3.30.460.20">
    <property type="entry name" value="CorA soluble domain-like"/>
    <property type="match status" value="1"/>
</dbReference>
<comment type="similarity">
    <text evidence="2">Belongs to the CorA metal ion transporter (MIT) (TC 1.A.35) family.</text>
</comment>
<name>A0ABZ0I6B7_9GAMM</name>
<evidence type="ECO:0000256" key="3">
    <source>
        <dbReference type="ARBA" id="ARBA00022448"/>
    </source>
</evidence>
<dbReference type="InterPro" id="IPR045861">
    <property type="entry name" value="CorA_cytoplasmic_dom"/>
</dbReference>
<evidence type="ECO:0000256" key="2">
    <source>
        <dbReference type="ARBA" id="ARBA00009765"/>
    </source>
</evidence>
<evidence type="ECO:0000313" key="9">
    <source>
        <dbReference type="EMBL" id="WOJ94114.1"/>
    </source>
</evidence>
<evidence type="ECO:0000256" key="4">
    <source>
        <dbReference type="ARBA" id="ARBA00022475"/>
    </source>
</evidence>
<feature type="transmembrane region" description="Helical" evidence="8">
    <location>
        <begin position="264"/>
        <end position="284"/>
    </location>
</feature>
<organism evidence="9 10">
    <name type="scientific">Congregibacter variabilis</name>
    <dbReference type="NCBI Taxonomy" id="3081200"/>
    <lineage>
        <taxon>Bacteria</taxon>
        <taxon>Pseudomonadati</taxon>
        <taxon>Pseudomonadota</taxon>
        <taxon>Gammaproteobacteria</taxon>
        <taxon>Cellvibrionales</taxon>
        <taxon>Halieaceae</taxon>
        <taxon>Congregibacter</taxon>
    </lineage>
</organism>
<keyword evidence="3" id="KW-0813">Transport</keyword>
<accession>A0ABZ0I6B7</accession>
<dbReference type="PANTHER" id="PTHR46494:SF1">
    <property type="entry name" value="CORA FAMILY METAL ION TRANSPORTER (EUROFUNG)"/>
    <property type="match status" value="1"/>
</dbReference>
<dbReference type="PANTHER" id="PTHR46494">
    <property type="entry name" value="CORA FAMILY METAL ION TRANSPORTER (EUROFUNG)"/>
    <property type="match status" value="1"/>
</dbReference>
<dbReference type="EMBL" id="CP136864">
    <property type="protein sequence ID" value="WOJ94114.1"/>
    <property type="molecule type" value="Genomic_DNA"/>
</dbReference>
<evidence type="ECO:0000256" key="6">
    <source>
        <dbReference type="ARBA" id="ARBA00022989"/>
    </source>
</evidence>
<feature type="transmembrane region" description="Helical" evidence="8">
    <location>
        <begin position="296"/>
        <end position="316"/>
    </location>
</feature>
<evidence type="ECO:0000256" key="5">
    <source>
        <dbReference type="ARBA" id="ARBA00022692"/>
    </source>
</evidence>
<sequence>MIKAMWLGDDGEAHSGKEEIVAKWQASTDTYLWLDFEGSITPDFKNLLKEMGCDPLAITDSSRVRHPPKVEHFEHNTFVLFRGISSLGADLELEPQQLGIWVGDRCLITVHRGESVSVDYFWERATKQKSLAEPGRLALRIIHYASGRYLTTLLDFEERLSALEDGLLSDISELDMKELVAYRTRLRKLRRIFSYHKVLAESIWRQGGPYLGNGDDALAHMRRDVYDRCERVYSLCSMYYELCSDLVEGHISLSSHNLNVTMKILTIISAIFVPMTFMAGIYGMNFEHMPELGWRYAYFSLLGLMGVMAVSMLVVFKKVKWL</sequence>
<protein>
    <submittedName>
        <fullName evidence="9">Magnesium transporter CorA family protein</fullName>
    </submittedName>
</protein>
<dbReference type="Proteomes" id="UP001626537">
    <property type="component" value="Chromosome"/>
</dbReference>